<dbReference type="Proteomes" id="UP001311232">
    <property type="component" value="Unassembled WGS sequence"/>
</dbReference>
<evidence type="ECO:0000313" key="2">
    <source>
        <dbReference type="Proteomes" id="UP001311232"/>
    </source>
</evidence>
<dbReference type="EMBL" id="JAHHUM010002121">
    <property type="protein sequence ID" value="KAK5606026.1"/>
    <property type="molecule type" value="Genomic_DNA"/>
</dbReference>
<proteinExistence type="predicted"/>
<reference evidence="1 2" key="1">
    <citation type="submission" date="2021-06" db="EMBL/GenBank/DDBJ databases">
        <authorList>
            <person name="Palmer J.M."/>
        </authorList>
    </citation>
    <scope>NUCLEOTIDE SEQUENCE [LARGE SCALE GENOMIC DNA]</scope>
    <source>
        <strain evidence="1 2">MEX-2019</strain>
        <tissue evidence="1">Muscle</tissue>
    </source>
</reference>
<name>A0AAV9R859_9TELE</name>
<gene>
    <name evidence="1" type="ORF">CRENBAI_001866</name>
</gene>
<protein>
    <submittedName>
        <fullName evidence="1">Uncharacterized protein</fullName>
    </submittedName>
</protein>
<dbReference type="AlphaFoldDB" id="A0AAV9R859"/>
<evidence type="ECO:0000313" key="1">
    <source>
        <dbReference type="EMBL" id="KAK5606026.1"/>
    </source>
</evidence>
<comment type="caution">
    <text evidence="1">The sequence shown here is derived from an EMBL/GenBank/DDBJ whole genome shotgun (WGS) entry which is preliminary data.</text>
</comment>
<accession>A0AAV9R859</accession>
<organism evidence="1 2">
    <name type="scientific">Crenichthys baileyi</name>
    <name type="common">White River springfish</name>
    <dbReference type="NCBI Taxonomy" id="28760"/>
    <lineage>
        <taxon>Eukaryota</taxon>
        <taxon>Metazoa</taxon>
        <taxon>Chordata</taxon>
        <taxon>Craniata</taxon>
        <taxon>Vertebrata</taxon>
        <taxon>Euteleostomi</taxon>
        <taxon>Actinopterygii</taxon>
        <taxon>Neopterygii</taxon>
        <taxon>Teleostei</taxon>
        <taxon>Neoteleostei</taxon>
        <taxon>Acanthomorphata</taxon>
        <taxon>Ovalentaria</taxon>
        <taxon>Atherinomorphae</taxon>
        <taxon>Cyprinodontiformes</taxon>
        <taxon>Goodeidae</taxon>
        <taxon>Crenichthys</taxon>
    </lineage>
</organism>
<keyword evidence="2" id="KW-1185">Reference proteome</keyword>
<sequence>MKTYRRLPVWCPGRPPADHFYELLVPRLLRVNRLPGSSLSSVPPDLLQLATSWLLPPFLPLRNLYTLHPPLSLVLSTQSPSTAADQGTKHYCWTHLLSSTLFPPARFPLLLAVYQQQPSVTPLSRPNLFL</sequence>